<evidence type="ECO:0000313" key="7">
    <source>
        <dbReference type="EMBL" id="AQK60949.1"/>
    </source>
</evidence>
<dbReference type="Gene3D" id="3.40.525.10">
    <property type="entry name" value="CRAL-TRIO lipid binding domain"/>
    <property type="match status" value="1"/>
</dbReference>
<dbReference type="CDD" id="cd00170">
    <property type="entry name" value="SEC14"/>
    <property type="match status" value="1"/>
</dbReference>
<dbReference type="InterPro" id="IPR036273">
    <property type="entry name" value="CRAL/TRIO_N_dom_sf"/>
</dbReference>
<dbReference type="AlphaFoldDB" id="A0A1D6QU71"/>
<dbReference type="GO" id="GO:0015031">
    <property type="term" value="P:protein transport"/>
    <property type="evidence" value="ECO:0007669"/>
    <property type="project" value="UniProtKB-KW"/>
</dbReference>
<dbReference type="InParanoid" id="A0A1D6QU71"/>
<dbReference type="Pfam" id="PF00650">
    <property type="entry name" value="CRAL_TRIO"/>
    <property type="match status" value="1"/>
</dbReference>
<evidence type="ECO:0000256" key="3">
    <source>
        <dbReference type="ARBA" id="ARBA00022927"/>
    </source>
</evidence>
<dbReference type="IntAct" id="A0A1D6QU71">
    <property type="interactions" value="2"/>
</dbReference>
<evidence type="ECO:0000256" key="6">
    <source>
        <dbReference type="SAM" id="MobiDB-lite"/>
    </source>
</evidence>
<dbReference type="Pfam" id="PF03765">
    <property type="entry name" value="CRAL_TRIO_N"/>
    <property type="match status" value="1"/>
</dbReference>
<dbReference type="Gene3D" id="1.10.8.20">
    <property type="entry name" value="N-terminal domain of phosphatidylinositol transfer protein sec14p"/>
    <property type="match status" value="1"/>
</dbReference>
<name>A0A1D6QU71_MAIZE</name>
<gene>
    <name evidence="7" type="ORF">ZEAMMB73_Zm00001d053994</name>
</gene>
<dbReference type="SMART" id="SM00516">
    <property type="entry name" value="SEC14"/>
    <property type="match status" value="1"/>
</dbReference>
<dbReference type="FunFam" id="3.40.525.10:FF:000011">
    <property type="entry name" value="SEC14 cytosolic factor"/>
    <property type="match status" value="1"/>
</dbReference>
<dbReference type="SUPFAM" id="SSF52087">
    <property type="entry name" value="CRAL/TRIO domain"/>
    <property type="match status" value="1"/>
</dbReference>
<dbReference type="SUPFAM" id="SSF46938">
    <property type="entry name" value="CRAL/TRIO N-terminal domain"/>
    <property type="match status" value="1"/>
</dbReference>
<proteinExistence type="inferred from homology"/>
<evidence type="ECO:0000256" key="2">
    <source>
        <dbReference type="ARBA" id="ARBA00004395"/>
    </source>
</evidence>
<dbReference type="EMBL" id="CM000780">
    <property type="protein sequence ID" value="AQK60949.1"/>
    <property type="molecule type" value="Genomic_DNA"/>
</dbReference>
<dbReference type="GO" id="GO:0000139">
    <property type="term" value="C:Golgi membrane"/>
    <property type="evidence" value="ECO:0007669"/>
    <property type="project" value="UniProtKB-SubCell"/>
</dbReference>
<evidence type="ECO:0000256" key="5">
    <source>
        <dbReference type="ARBA" id="ARBA00038020"/>
    </source>
</evidence>
<protein>
    <submittedName>
        <fullName evidence="7">Putative CRAL/TRIO domain containing, Sec14p-like phosphatidylinositol transfer family protein</fullName>
    </submittedName>
</protein>
<keyword evidence="4" id="KW-0333">Golgi apparatus</keyword>
<evidence type="ECO:0000256" key="1">
    <source>
        <dbReference type="ARBA" id="ARBA00004202"/>
    </source>
</evidence>
<feature type="region of interest" description="Disordered" evidence="6">
    <location>
        <begin position="484"/>
        <end position="511"/>
    </location>
</feature>
<dbReference type="InterPro" id="IPR051026">
    <property type="entry name" value="PI/PC_transfer"/>
</dbReference>
<dbReference type="SMR" id="A0A1D6QU71"/>
<comment type="similarity">
    <text evidence="5">Belongs to the SFH family.</text>
</comment>
<dbReference type="ExpressionAtlas" id="A0A1D6QU71">
    <property type="expression patterns" value="baseline and differential"/>
</dbReference>
<accession>A0A1D6QU71</accession>
<dbReference type="PROSITE" id="PS50191">
    <property type="entry name" value="CRAL_TRIO"/>
    <property type="match status" value="1"/>
</dbReference>
<comment type="subcellular location">
    <subcellularLocation>
        <location evidence="1">Cell membrane</location>
        <topology evidence="1">Peripheral membrane protein</topology>
    </subcellularLocation>
    <subcellularLocation>
        <location evidence="2">Golgi apparatus membrane</location>
        <topology evidence="2">Peripheral membrane protein</topology>
    </subcellularLocation>
</comment>
<reference evidence="7" key="1">
    <citation type="submission" date="2015-12" db="EMBL/GenBank/DDBJ databases">
        <title>Update maize B73 reference genome by single molecule sequencing technologies.</title>
        <authorList>
            <consortium name="Maize Genome Sequencing Project"/>
            <person name="Ware D."/>
        </authorList>
    </citation>
    <scope>NUCLEOTIDE SEQUENCE</scope>
    <source>
        <tissue evidence="7">Seedling</tissue>
    </source>
</reference>
<dbReference type="InterPro" id="IPR011074">
    <property type="entry name" value="CRAL/TRIO_N_dom"/>
</dbReference>
<dbReference type="PRINTS" id="PR00180">
    <property type="entry name" value="CRETINALDHBP"/>
</dbReference>
<sequence length="666" mass="75532">MNAGRSVPGFGRRRGDVRRCAGGSVRARRTGIRRPSSSTPMSGHLDRFARPCFEGCSSHDERRDHKSDFEVSEDEKKTRISSLKKKAIDASTKIRHSLKKTRRKSGSRVLSVSIEDVRDLEELQAVEAFRQALLLDELLPARHDDYHMMLRFLKARKFDIDKAKQMWIDMLQWRREYGTDTIVEDFEYTELSTVLQYYPHGYHGVDKEGRPVYIERLGKVDPSKLMNVTTMDRYVRYHVKEFERSFLIKFPACSLAAKRHIDSSTTILDVHGVGLKNFSKTARELIQRLQKIDNDNYPETLYQMFIVNAGPGFRLLWNTVKSFLDPKTTAKIHVLGNKYQSKLLETIDASELPEFLGGTCTCPEYGGCLKAEKGPWKDPNILKIVQSGGVHCARQIVTISNGEEKFITYAKPKRHAMRGSDTSTAESGSEADDAVSPKALRSYISHPKLTPVREEVKMVRATSFSTRVPEYDVPVVDKAVDATWKREQPRKAPSVPQDADSSVKTASKPSGRPWDKIAANLMACLMAIVMLVRSIKDLATMRLSSKGGSEESYCTLYPDSVQKEEFRPPSPFPGFAEADLFAVVLQRLGELEEKVQMLQEKPSEMPCEKEELLNAAVRRVDALEAELIVTKKALHEALIRQEELLANIDSKEIARAQRKKKTMFCY</sequence>
<dbReference type="InterPro" id="IPR001251">
    <property type="entry name" value="CRAL-TRIO_dom"/>
</dbReference>
<keyword evidence="3" id="KW-0813">Transport</keyword>
<dbReference type="PANTHER" id="PTHR45657">
    <property type="entry name" value="CRAL-TRIO DOMAIN-CONTAINING PROTEIN YKL091C-RELATED"/>
    <property type="match status" value="1"/>
</dbReference>
<dbReference type="PANTHER" id="PTHR45657:SF5">
    <property type="entry name" value="PHOSPHATIDYLINOSITOL_PHOSPHATIDYLCHOLINE TRANSFER PROTEIN SFH6"/>
    <property type="match status" value="1"/>
</dbReference>
<feature type="region of interest" description="Disordered" evidence="6">
    <location>
        <begin position="413"/>
        <end position="437"/>
    </location>
</feature>
<keyword evidence="3" id="KW-0653">Protein transport</keyword>
<dbReference type="InterPro" id="IPR036865">
    <property type="entry name" value="CRAL-TRIO_dom_sf"/>
</dbReference>
<feature type="compositionally biased region" description="Polar residues" evidence="6">
    <location>
        <begin position="499"/>
        <end position="508"/>
    </location>
</feature>
<organism evidence="7">
    <name type="scientific">Zea mays</name>
    <name type="common">Maize</name>
    <dbReference type="NCBI Taxonomy" id="4577"/>
    <lineage>
        <taxon>Eukaryota</taxon>
        <taxon>Viridiplantae</taxon>
        <taxon>Streptophyta</taxon>
        <taxon>Embryophyta</taxon>
        <taxon>Tracheophyta</taxon>
        <taxon>Spermatophyta</taxon>
        <taxon>Magnoliopsida</taxon>
        <taxon>Liliopsida</taxon>
        <taxon>Poales</taxon>
        <taxon>Poaceae</taxon>
        <taxon>PACMAD clade</taxon>
        <taxon>Panicoideae</taxon>
        <taxon>Andropogonodae</taxon>
        <taxon>Andropogoneae</taxon>
        <taxon>Tripsacinae</taxon>
        <taxon>Zea</taxon>
    </lineage>
</organism>
<feature type="region of interest" description="Disordered" evidence="6">
    <location>
        <begin position="1"/>
        <end position="46"/>
    </location>
</feature>
<dbReference type="GO" id="GO:0005886">
    <property type="term" value="C:plasma membrane"/>
    <property type="evidence" value="ECO:0007669"/>
    <property type="project" value="UniProtKB-SubCell"/>
</dbReference>
<dbReference type="SMART" id="SM01100">
    <property type="entry name" value="CRAL_TRIO_N"/>
    <property type="match status" value="1"/>
</dbReference>
<evidence type="ECO:0000256" key="4">
    <source>
        <dbReference type="ARBA" id="ARBA00023034"/>
    </source>
</evidence>